<protein>
    <recommendedName>
        <fullName evidence="4">Transmembrane protein</fullName>
    </recommendedName>
</protein>
<evidence type="ECO:0000313" key="3">
    <source>
        <dbReference type="Proteomes" id="UP001157418"/>
    </source>
</evidence>
<keyword evidence="3" id="KW-1185">Reference proteome</keyword>
<dbReference type="Proteomes" id="UP001157418">
    <property type="component" value="Unassembled WGS sequence"/>
</dbReference>
<gene>
    <name evidence="2" type="ORF">LVIROSA_LOCUS1425</name>
</gene>
<dbReference type="EMBL" id="CAKMRJ010000001">
    <property type="protein sequence ID" value="CAH1413464.1"/>
    <property type="molecule type" value="Genomic_DNA"/>
</dbReference>
<keyword evidence="1" id="KW-1133">Transmembrane helix</keyword>
<accession>A0AAU9LP33</accession>
<comment type="caution">
    <text evidence="2">The sequence shown here is derived from an EMBL/GenBank/DDBJ whole genome shotgun (WGS) entry which is preliminary data.</text>
</comment>
<keyword evidence="1" id="KW-0472">Membrane</keyword>
<name>A0AAU9LP33_9ASTR</name>
<evidence type="ECO:0000256" key="1">
    <source>
        <dbReference type="SAM" id="Phobius"/>
    </source>
</evidence>
<evidence type="ECO:0000313" key="2">
    <source>
        <dbReference type="EMBL" id="CAH1413464.1"/>
    </source>
</evidence>
<evidence type="ECO:0008006" key="4">
    <source>
        <dbReference type="Google" id="ProtNLM"/>
    </source>
</evidence>
<reference evidence="2 3" key="1">
    <citation type="submission" date="2022-01" db="EMBL/GenBank/DDBJ databases">
        <authorList>
            <person name="Xiong W."/>
            <person name="Schranz E."/>
        </authorList>
    </citation>
    <scope>NUCLEOTIDE SEQUENCE [LARGE SCALE GENOMIC DNA]</scope>
</reference>
<feature type="transmembrane region" description="Helical" evidence="1">
    <location>
        <begin position="91"/>
        <end position="117"/>
    </location>
</feature>
<dbReference type="AlphaFoldDB" id="A0AAU9LP33"/>
<proteinExistence type="predicted"/>
<organism evidence="2 3">
    <name type="scientific">Lactuca virosa</name>
    <dbReference type="NCBI Taxonomy" id="75947"/>
    <lineage>
        <taxon>Eukaryota</taxon>
        <taxon>Viridiplantae</taxon>
        <taxon>Streptophyta</taxon>
        <taxon>Embryophyta</taxon>
        <taxon>Tracheophyta</taxon>
        <taxon>Spermatophyta</taxon>
        <taxon>Magnoliopsida</taxon>
        <taxon>eudicotyledons</taxon>
        <taxon>Gunneridae</taxon>
        <taxon>Pentapetalae</taxon>
        <taxon>asterids</taxon>
        <taxon>campanulids</taxon>
        <taxon>Asterales</taxon>
        <taxon>Asteraceae</taxon>
        <taxon>Cichorioideae</taxon>
        <taxon>Cichorieae</taxon>
        <taxon>Lactucinae</taxon>
        <taxon>Lactuca</taxon>
    </lineage>
</organism>
<sequence length="118" mass="13640">MHHFVTLISFSRLFFLHHRTLFKSDYLQTMSQQSFPHNGGLREFDLYIPPTEYELPAMETQVELEQMRQQMQAEMEVIRIELHGMNNILKVMVAIGISLLPGVCGVFGCGAFGVSYWK</sequence>
<keyword evidence="1" id="KW-0812">Transmembrane</keyword>